<reference evidence="1 2" key="1">
    <citation type="submission" date="2024-01" db="EMBL/GenBank/DDBJ databases">
        <title>The genomes of 5 underutilized Papilionoideae crops provide insights into root nodulation and disease resistanc.</title>
        <authorList>
            <person name="Jiang F."/>
        </authorList>
    </citation>
    <scope>NUCLEOTIDE SEQUENCE [LARGE SCALE GENOMIC DNA]</scope>
    <source>
        <strain evidence="1">LVBAO_FW01</strain>
        <tissue evidence="1">Leaves</tissue>
    </source>
</reference>
<evidence type="ECO:0000313" key="1">
    <source>
        <dbReference type="EMBL" id="KAK7362717.1"/>
    </source>
</evidence>
<keyword evidence="2" id="KW-1185">Reference proteome</keyword>
<proteinExistence type="predicted"/>
<dbReference type="Proteomes" id="UP001367508">
    <property type="component" value="Unassembled WGS sequence"/>
</dbReference>
<sequence length="76" mass="8278">MSKLLVDVIMAKDVNAPCGNEPPLQIIMLVAYVTFPLGPNLFSPRSTIDGVCKGIERLCNRWGDFGSVTKSSYSKS</sequence>
<dbReference type="EMBL" id="JAYMYQ010000001">
    <property type="protein sequence ID" value="KAK7362717.1"/>
    <property type="molecule type" value="Genomic_DNA"/>
</dbReference>
<dbReference type="AlphaFoldDB" id="A0AAN9R848"/>
<name>A0AAN9R848_CANGL</name>
<evidence type="ECO:0000313" key="2">
    <source>
        <dbReference type="Proteomes" id="UP001367508"/>
    </source>
</evidence>
<comment type="caution">
    <text evidence="1">The sequence shown here is derived from an EMBL/GenBank/DDBJ whole genome shotgun (WGS) entry which is preliminary data.</text>
</comment>
<accession>A0AAN9R848</accession>
<organism evidence="1 2">
    <name type="scientific">Canavalia gladiata</name>
    <name type="common">Sword bean</name>
    <name type="synonym">Dolichos gladiatus</name>
    <dbReference type="NCBI Taxonomy" id="3824"/>
    <lineage>
        <taxon>Eukaryota</taxon>
        <taxon>Viridiplantae</taxon>
        <taxon>Streptophyta</taxon>
        <taxon>Embryophyta</taxon>
        <taxon>Tracheophyta</taxon>
        <taxon>Spermatophyta</taxon>
        <taxon>Magnoliopsida</taxon>
        <taxon>eudicotyledons</taxon>
        <taxon>Gunneridae</taxon>
        <taxon>Pentapetalae</taxon>
        <taxon>rosids</taxon>
        <taxon>fabids</taxon>
        <taxon>Fabales</taxon>
        <taxon>Fabaceae</taxon>
        <taxon>Papilionoideae</taxon>
        <taxon>50 kb inversion clade</taxon>
        <taxon>NPAAA clade</taxon>
        <taxon>indigoferoid/millettioid clade</taxon>
        <taxon>Phaseoleae</taxon>
        <taxon>Canavalia</taxon>
    </lineage>
</organism>
<gene>
    <name evidence="1" type="ORF">VNO77_04838</name>
</gene>
<protein>
    <submittedName>
        <fullName evidence="1">Uncharacterized protein</fullName>
    </submittedName>
</protein>